<name>X1I6G5_9ZZZZ</name>
<evidence type="ECO:0000313" key="1">
    <source>
        <dbReference type="EMBL" id="GAH61699.1"/>
    </source>
</evidence>
<sequence length="295" mass="33454">AWQLKRKDIKWYNEPRPEDITFSEYQKLPQEEKAFRAGDIARQKFLEAKPEAVAPKPKLVDLGPAKPMPGAREAGFVGLAPEVQVKEKKFEIEPGKFYTQAKIDEAMTKGEMGEIEIEPSLETESPAFNKHINYFQGRQLPETSQIRKIQKQMQVVNGQRLAGTITAKEANKKIQQLKKVLFETAEKEGIALRMTKGGKVSVAVRKAGTYVPVEFAEYGKFKNVYPLGQDVTRSIQQIDGALPIKEKVRMKGQAGATERNVLWPTREMSKQKLEYIKEKSVQLKKIFETKAGTKE</sequence>
<gene>
    <name evidence="1" type="ORF">S03H2_29357</name>
</gene>
<comment type="caution">
    <text evidence="1">The sequence shown here is derived from an EMBL/GenBank/DDBJ whole genome shotgun (WGS) entry which is preliminary data.</text>
</comment>
<organism evidence="1">
    <name type="scientific">marine sediment metagenome</name>
    <dbReference type="NCBI Taxonomy" id="412755"/>
    <lineage>
        <taxon>unclassified sequences</taxon>
        <taxon>metagenomes</taxon>
        <taxon>ecological metagenomes</taxon>
    </lineage>
</organism>
<protein>
    <submittedName>
        <fullName evidence="1">Uncharacterized protein</fullName>
    </submittedName>
</protein>
<feature type="non-terminal residue" evidence="1">
    <location>
        <position position="1"/>
    </location>
</feature>
<accession>X1I6G5</accession>
<reference evidence="1" key="1">
    <citation type="journal article" date="2014" name="Front. Microbiol.">
        <title>High frequency of phylogenetically diverse reductive dehalogenase-homologous genes in deep subseafloor sedimentary metagenomes.</title>
        <authorList>
            <person name="Kawai M."/>
            <person name="Futagami T."/>
            <person name="Toyoda A."/>
            <person name="Takaki Y."/>
            <person name="Nishi S."/>
            <person name="Hori S."/>
            <person name="Arai W."/>
            <person name="Tsubouchi T."/>
            <person name="Morono Y."/>
            <person name="Uchiyama I."/>
            <person name="Ito T."/>
            <person name="Fujiyama A."/>
            <person name="Inagaki F."/>
            <person name="Takami H."/>
        </authorList>
    </citation>
    <scope>NUCLEOTIDE SEQUENCE</scope>
    <source>
        <strain evidence="1">Expedition CK06-06</strain>
    </source>
</reference>
<proteinExistence type="predicted"/>
<feature type="non-terminal residue" evidence="1">
    <location>
        <position position="295"/>
    </location>
</feature>
<dbReference type="EMBL" id="BARU01017715">
    <property type="protein sequence ID" value="GAH61699.1"/>
    <property type="molecule type" value="Genomic_DNA"/>
</dbReference>
<dbReference type="AlphaFoldDB" id="X1I6G5"/>